<dbReference type="AlphaFoldDB" id="A0A2I1R1G2"/>
<reference evidence="1 2" key="1">
    <citation type="submission" date="2017-12" db="EMBL/GenBank/DDBJ databases">
        <title>Phylogenetic diversity of female urinary microbiome.</title>
        <authorList>
            <person name="Thomas-White K."/>
            <person name="Wolfe A.J."/>
        </authorList>
    </citation>
    <scope>NUCLEOTIDE SEQUENCE [LARGE SCALE GENOMIC DNA]</scope>
    <source>
        <strain evidence="1 2">UMB0777</strain>
    </source>
</reference>
<accession>A0A2I1R1G2</accession>
<evidence type="ECO:0000313" key="1">
    <source>
        <dbReference type="EMBL" id="PKZ62954.1"/>
    </source>
</evidence>
<proteinExistence type="predicted"/>
<evidence type="ECO:0000313" key="2">
    <source>
        <dbReference type="Proteomes" id="UP000234662"/>
    </source>
</evidence>
<name>A0A2I1R1G2_9ACTN</name>
<organism evidence="1 2">
    <name type="scientific">Gordonia terrae</name>
    <dbReference type="NCBI Taxonomy" id="2055"/>
    <lineage>
        <taxon>Bacteria</taxon>
        <taxon>Bacillati</taxon>
        <taxon>Actinomycetota</taxon>
        <taxon>Actinomycetes</taxon>
        <taxon>Mycobacteriales</taxon>
        <taxon>Gordoniaceae</taxon>
        <taxon>Gordonia</taxon>
    </lineage>
</organism>
<gene>
    <name evidence="1" type="ORF">CYJ73_24355</name>
</gene>
<evidence type="ECO:0008006" key="3">
    <source>
        <dbReference type="Google" id="ProtNLM"/>
    </source>
</evidence>
<comment type="caution">
    <text evidence="1">The sequence shown here is derived from an EMBL/GenBank/DDBJ whole genome shotgun (WGS) entry which is preliminary data.</text>
</comment>
<protein>
    <recommendedName>
        <fullName evidence="3">Mce-associated membrane protein</fullName>
    </recommendedName>
</protein>
<dbReference type="Proteomes" id="UP000234662">
    <property type="component" value="Unassembled WGS sequence"/>
</dbReference>
<dbReference type="EMBL" id="PKJC01000037">
    <property type="protein sequence ID" value="PKZ62954.1"/>
    <property type="molecule type" value="Genomic_DNA"/>
</dbReference>
<sequence length="159" mass="17066">MVLALIIGLVVTSWLLIDARSDIQTMNDQAAANAKAEQIATDYSVGAAAMDFTKSEEWKKRLTAGTTTELANRLNQAATSMEQITAPLQWTSTSTPIAATVRSEENGVYVVDCFVSVMTKNNQAPEGVQSTATYSVTVDSNRDWQITDVGGIAAMLGEK</sequence>